<evidence type="ECO:0000313" key="2">
    <source>
        <dbReference type="Proteomes" id="UP000811246"/>
    </source>
</evidence>
<gene>
    <name evidence="1" type="ORF">I3842_14G093300</name>
</gene>
<comment type="caution">
    <text evidence="1">The sequence shown here is derived from an EMBL/GenBank/DDBJ whole genome shotgun (WGS) entry which is preliminary data.</text>
</comment>
<protein>
    <submittedName>
        <fullName evidence="1">Uncharacterized protein</fullName>
    </submittedName>
</protein>
<dbReference type="AlphaFoldDB" id="A0A922D9Z5"/>
<dbReference type="Proteomes" id="UP000811246">
    <property type="component" value="Chromosome 14"/>
</dbReference>
<dbReference type="EMBL" id="CM031838">
    <property type="protein sequence ID" value="KAG6678689.1"/>
    <property type="molecule type" value="Genomic_DNA"/>
</dbReference>
<sequence length="76" mass="8727">MAQQRPVHSNQLTPAHTSRTLIRATHMQKEIHTNVQQIGRRIKQRLAFNFDRTEPCTCSSRFVLSFPSSWTCSGSL</sequence>
<accession>A0A922D9Z5</accession>
<reference evidence="1" key="1">
    <citation type="submission" date="2021-01" db="EMBL/GenBank/DDBJ databases">
        <authorList>
            <person name="Lovell J.T."/>
            <person name="Bentley N."/>
            <person name="Bhattarai G."/>
            <person name="Jenkins J.W."/>
            <person name="Sreedasyam A."/>
            <person name="Alarcon Y."/>
            <person name="Bock C."/>
            <person name="Boston L."/>
            <person name="Carlson J."/>
            <person name="Cervantes K."/>
            <person name="Clermont K."/>
            <person name="Krom N."/>
            <person name="Kubenka K."/>
            <person name="Mamidi S."/>
            <person name="Mattison C."/>
            <person name="Monteros M."/>
            <person name="Pisani C."/>
            <person name="Plott C."/>
            <person name="Rajasekar S."/>
            <person name="Rhein H.S."/>
            <person name="Rohla C."/>
            <person name="Song M."/>
            <person name="Hilaire R.S."/>
            <person name="Shu S."/>
            <person name="Wells L."/>
            <person name="Wang X."/>
            <person name="Webber J."/>
            <person name="Heerema R.J."/>
            <person name="Klein P."/>
            <person name="Conner P."/>
            <person name="Grauke L."/>
            <person name="Grimwood J."/>
            <person name="Schmutz J."/>
            <person name="Randall J.J."/>
        </authorList>
    </citation>
    <scope>NUCLEOTIDE SEQUENCE</scope>
    <source>
        <tissue evidence="1">Leaf</tissue>
    </source>
</reference>
<evidence type="ECO:0000313" key="1">
    <source>
        <dbReference type="EMBL" id="KAG6678689.1"/>
    </source>
</evidence>
<organism evidence="1 2">
    <name type="scientific">Carya illinoinensis</name>
    <name type="common">Pecan</name>
    <dbReference type="NCBI Taxonomy" id="32201"/>
    <lineage>
        <taxon>Eukaryota</taxon>
        <taxon>Viridiplantae</taxon>
        <taxon>Streptophyta</taxon>
        <taxon>Embryophyta</taxon>
        <taxon>Tracheophyta</taxon>
        <taxon>Spermatophyta</taxon>
        <taxon>Magnoliopsida</taxon>
        <taxon>eudicotyledons</taxon>
        <taxon>Gunneridae</taxon>
        <taxon>Pentapetalae</taxon>
        <taxon>rosids</taxon>
        <taxon>fabids</taxon>
        <taxon>Fagales</taxon>
        <taxon>Juglandaceae</taxon>
        <taxon>Carya</taxon>
    </lineage>
</organism>
<name>A0A922D9Z5_CARIL</name>
<proteinExistence type="predicted"/>